<evidence type="ECO:0000259" key="2">
    <source>
        <dbReference type="Pfam" id="PF03372"/>
    </source>
</evidence>
<dbReference type="Gene3D" id="3.60.10.10">
    <property type="entry name" value="Endonuclease/exonuclease/phosphatase"/>
    <property type="match status" value="1"/>
</dbReference>
<dbReference type="Pfam" id="PF03372">
    <property type="entry name" value="Exo_endo_phos"/>
    <property type="match status" value="1"/>
</dbReference>
<gene>
    <name evidence="3" type="ORF">ACFO0B_12450</name>
</gene>
<evidence type="ECO:0000313" key="3">
    <source>
        <dbReference type="EMBL" id="MFC3962795.1"/>
    </source>
</evidence>
<dbReference type="SUPFAM" id="SSF56219">
    <property type="entry name" value="DNase I-like"/>
    <property type="match status" value="1"/>
</dbReference>
<feature type="transmembrane region" description="Helical" evidence="1">
    <location>
        <begin position="34"/>
        <end position="56"/>
    </location>
</feature>
<dbReference type="InterPro" id="IPR005135">
    <property type="entry name" value="Endo/exonuclease/phosphatase"/>
</dbReference>
<keyword evidence="3" id="KW-0540">Nuclease</keyword>
<evidence type="ECO:0000313" key="4">
    <source>
        <dbReference type="Proteomes" id="UP001595696"/>
    </source>
</evidence>
<evidence type="ECO:0000256" key="1">
    <source>
        <dbReference type="SAM" id="Phobius"/>
    </source>
</evidence>
<feature type="transmembrane region" description="Helical" evidence="1">
    <location>
        <begin position="6"/>
        <end position="27"/>
    </location>
</feature>
<dbReference type="RefSeq" id="WP_378612556.1">
    <property type="nucleotide sequence ID" value="NZ_JBHSAX010000013.1"/>
</dbReference>
<dbReference type="InterPro" id="IPR036691">
    <property type="entry name" value="Endo/exonu/phosph_ase_sf"/>
</dbReference>
<keyword evidence="3" id="KW-0378">Hydrolase</keyword>
<sequence>MTALRIAAELAGWAAVLAAAAGVALHFSPFDARLPVLAAALVPYLLLGSVVAVLLFAGLRSWIGALVGALVAGVAVWIQAPLFVGESAAGSGPELTVAQANLLFDGADPAAFVDVLREREVELLTVNELTPAALDALGAAGLDALLPHRHVSPGRTATGTGIWSRYPLTGTVEFDGFVLNQLGATAEVPGAGPVSVFALHPVPPVYGVDVWADELERLRAIVERAPADRPAVVGGDFNATHDHAQFRRWLTGRFRDAAEQSGAGLLRTYPADRWYPPLIGIDHILLAGGRADGVAVQALPGADHRALVARVRLGS</sequence>
<keyword evidence="1" id="KW-0812">Transmembrane</keyword>
<feature type="transmembrane region" description="Helical" evidence="1">
    <location>
        <begin position="62"/>
        <end position="84"/>
    </location>
</feature>
<protein>
    <submittedName>
        <fullName evidence="3">Endonuclease/exonuclease/phosphatase family protein</fullName>
    </submittedName>
</protein>
<keyword evidence="1" id="KW-1133">Transmembrane helix</keyword>
<feature type="domain" description="Endonuclease/exonuclease/phosphatase" evidence="2">
    <location>
        <begin position="98"/>
        <end position="300"/>
    </location>
</feature>
<keyword evidence="3" id="KW-0255">Endonuclease</keyword>
<comment type="caution">
    <text evidence="3">The sequence shown here is derived from an EMBL/GenBank/DDBJ whole genome shotgun (WGS) entry which is preliminary data.</text>
</comment>
<accession>A0ABV8DS49</accession>
<organism evidence="3 4">
    <name type="scientific">Nocardia jiangsuensis</name>
    <dbReference type="NCBI Taxonomy" id="1691563"/>
    <lineage>
        <taxon>Bacteria</taxon>
        <taxon>Bacillati</taxon>
        <taxon>Actinomycetota</taxon>
        <taxon>Actinomycetes</taxon>
        <taxon>Mycobacteriales</taxon>
        <taxon>Nocardiaceae</taxon>
        <taxon>Nocardia</taxon>
    </lineage>
</organism>
<dbReference type="GO" id="GO:0004519">
    <property type="term" value="F:endonuclease activity"/>
    <property type="evidence" value="ECO:0007669"/>
    <property type="project" value="UniProtKB-KW"/>
</dbReference>
<keyword evidence="4" id="KW-1185">Reference proteome</keyword>
<proteinExistence type="predicted"/>
<reference evidence="4" key="1">
    <citation type="journal article" date="2019" name="Int. J. Syst. Evol. Microbiol.">
        <title>The Global Catalogue of Microorganisms (GCM) 10K type strain sequencing project: providing services to taxonomists for standard genome sequencing and annotation.</title>
        <authorList>
            <consortium name="The Broad Institute Genomics Platform"/>
            <consortium name="The Broad Institute Genome Sequencing Center for Infectious Disease"/>
            <person name="Wu L."/>
            <person name="Ma J."/>
        </authorList>
    </citation>
    <scope>NUCLEOTIDE SEQUENCE [LARGE SCALE GENOMIC DNA]</scope>
    <source>
        <strain evidence="4">CGMCC 4.7330</strain>
    </source>
</reference>
<dbReference type="EMBL" id="JBHSAX010000013">
    <property type="protein sequence ID" value="MFC3962795.1"/>
    <property type="molecule type" value="Genomic_DNA"/>
</dbReference>
<dbReference type="Proteomes" id="UP001595696">
    <property type="component" value="Unassembled WGS sequence"/>
</dbReference>
<name>A0ABV8DS49_9NOCA</name>
<keyword evidence="1" id="KW-0472">Membrane</keyword>